<evidence type="ECO:0000256" key="2">
    <source>
        <dbReference type="ARBA" id="ARBA00022448"/>
    </source>
</evidence>
<evidence type="ECO:0000259" key="8">
    <source>
        <dbReference type="PROSITE" id="PS50928"/>
    </source>
</evidence>
<feature type="transmembrane region" description="Helical" evidence="7">
    <location>
        <begin position="105"/>
        <end position="124"/>
    </location>
</feature>
<dbReference type="Gene3D" id="1.10.3720.10">
    <property type="entry name" value="MetI-like"/>
    <property type="match status" value="1"/>
</dbReference>
<comment type="subcellular location">
    <subcellularLocation>
        <location evidence="1 7">Cell membrane</location>
        <topology evidence="1 7">Multi-pass membrane protein</topology>
    </subcellularLocation>
</comment>
<dbReference type="PROSITE" id="PS50928">
    <property type="entry name" value="ABC_TM1"/>
    <property type="match status" value="1"/>
</dbReference>
<dbReference type="InterPro" id="IPR051393">
    <property type="entry name" value="ABC_transporter_permease"/>
</dbReference>
<dbReference type="InterPro" id="IPR035906">
    <property type="entry name" value="MetI-like_sf"/>
</dbReference>
<keyword evidence="5 7" id="KW-1133">Transmembrane helix</keyword>
<evidence type="ECO:0000256" key="5">
    <source>
        <dbReference type="ARBA" id="ARBA00022989"/>
    </source>
</evidence>
<evidence type="ECO:0000256" key="4">
    <source>
        <dbReference type="ARBA" id="ARBA00022692"/>
    </source>
</evidence>
<name>A0ABT8GBC7_9MICO</name>
<accession>A0ABT8GBC7</accession>
<feature type="domain" description="ABC transmembrane type-1" evidence="8">
    <location>
        <begin position="64"/>
        <end position="279"/>
    </location>
</feature>
<evidence type="ECO:0000256" key="6">
    <source>
        <dbReference type="ARBA" id="ARBA00023136"/>
    </source>
</evidence>
<gene>
    <name evidence="9" type="ORF">QQX09_11325</name>
</gene>
<evidence type="ECO:0000256" key="7">
    <source>
        <dbReference type="RuleBase" id="RU363032"/>
    </source>
</evidence>
<dbReference type="InterPro" id="IPR000515">
    <property type="entry name" value="MetI-like"/>
</dbReference>
<proteinExistence type="inferred from homology"/>
<feature type="transmembrane region" description="Helical" evidence="7">
    <location>
        <begin position="258"/>
        <end position="278"/>
    </location>
</feature>
<dbReference type="CDD" id="cd06261">
    <property type="entry name" value="TM_PBP2"/>
    <property type="match status" value="1"/>
</dbReference>
<dbReference type="PANTHER" id="PTHR30193">
    <property type="entry name" value="ABC TRANSPORTER PERMEASE PROTEIN"/>
    <property type="match status" value="1"/>
</dbReference>
<dbReference type="Proteomes" id="UP001172728">
    <property type="component" value="Unassembled WGS sequence"/>
</dbReference>
<comment type="caution">
    <text evidence="9">The sequence shown here is derived from an EMBL/GenBank/DDBJ whole genome shotgun (WGS) entry which is preliminary data.</text>
</comment>
<dbReference type="SUPFAM" id="SSF161098">
    <property type="entry name" value="MetI-like"/>
    <property type="match status" value="1"/>
</dbReference>
<keyword evidence="6 7" id="KW-0472">Membrane</keyword>
<dbReference type="PANTHER" id="PTHR30193:SF41">
    <property type="entry name" value="DIACETYLCHITOBIOSE UPTAKE SYSTEM PERMEASE PROTEIN NGCF"/>
    <property type="match status" value="1"/>
</dbReference>
<keyword evidence="10" id="KW-1185">Reference proteome</keyword>
<evidence type="ECO:0000256" key="1">
    <source>
        <dbReference type="ARBA" id="ARBA00004651"/>
    </source>
</evidence>
<feature type="transmembrane region" description="Helical" evidence="7">
    <location>
        <begin position="166"/>
        <end position="185"/>
    </location>
</feature>
<protein>
    <submittedName>
        <fullName evidence="9">Sugar ABC transporter permease</fullName>
    </submittedName>
</protein>
<keyword evidence="4 7" id="KW-0812">Transmembrane</keyword>
<evidence type="ECO:0000256" key="3">
    <source>
        <dbReference type="ARBA" id="ARBA00022475"/>
    </source>
</evidence>
<evidence type="ECO:0000313" key="10">
    <source>
        <dbReference type="Proteomes" id="UP001172728"/>
    </source>
</evidence>
<comment type="similarity">
    <text evidence="7">Belongs to the binding-protein-dependent transport system permease family.</text>
</comment>
<keyword evidence="3" id="KW-1003">Cell membrane</keyword>
<evidence type="ECO:0000313" key="9">
    <source>
        <dbReference type="EMBL" id="MDN4476446.1"/>
    </source>
</evidence>
<feature type="transmembrane region" description="Helical" evidence="7">
    <location>
        <begin position="206"/>
        <end position="226"/>
    </location>
</feature>
<dbReference type="Pfam" id="PF00528">
    <property type="entry name" value="BPD_transp_1"/>
    <property type="match status" value="1"/>
</dbReference>
<keyword evidence="2 7" id="KW-0813">Transport</keyword>
<sequence>MSRKRGQLVPALLFLLPALLGFLAFFAWPAARGIYLSFTDYNLLSDPEFVGLENYASIGGDSVFWRSMVVTLQYVLINIVVQTIAAFALAVLLHRFTKSMVIRGVVMLPYLIANVIVALVWYWLADYNLGLINSALDAIGLDRIGFFGDQQYAMTTIALVNVWRHLGYTTLLIFAGLQAIPGDVYEAAAVDGAGEWRVFRSITLPLLRPVLAFVLVVTVVGSFQIFDTIAVTTQGGPVDATNAITYYIYDKAFGSFDFGYASALSVILMLILAVIALVQMRVLRANQSDLER</sequence>
<dbReference type="EMBL" id="JAUHPW010000009">
    <property type="protein sequence ID" value="MDN4476446.1"/>
    <property type="molecule type" value="Genomic_DNA"/>
</dbReference>
<organism evidence="9 10">
    <name type="scientific">Demequina litoralis</name>
    <dbReference type="NCBI Taxonomy" id="3051660"/>
    <lineage>
        <taxon>Bacteria</taxon>
        <taxon>Bacillati</taxon>
        <taxon>Actinomycetota</taxon>
        <taxon>Actinomycetes</taxon>
        <taxon>Micrococcales</taxon>
        <taxon>Demequinaceae</taxon>
        <taxon>Demequina</taxon>
    </lineage>
</organism>
<reference evidence="9" key="1">
    <citation type="submission" date="2023-06" db="EMBL/GenBank/DDBJ databases">
        <title>Sysu t00192.</title>
        <authorList>
            <person name="Gao L."/>
            <person name="Fang B.-Z."/>
            <person name="Li W.-J."/>
        </authorList>
    </citation>
    <scope>NUCLEOTIDE SEQUENCE</scope>
    <source>
        <strain evidence="9">SYSU T00192</strain>
    </source>
</reference>
<feature type="transmembrane region" description="Helical" evidence="7">
    <location>
        <begin position="72"/>
        <end position="93"/>
    </location>
</feature>